<reference evidence="2" key="1">
    <citation type="submission" date="2021-01" db="EMBL/GenBank/DDBJ databases">
        <authorList>
            <person name="Corre E."/>
            <person name="Pelletier E."/>
            <person name="Niang G."/>
            <person name="Scheremetjew M."/>
            <person name="Finn R."/>
            <person name="Kale V."/>
            <person name="Holt S."/>
            <person name="Cochrane G."/>
            <person name="Meng A."/>
            <person name="Brown T."/>
            <person name="Cohen L."/>
        </authorList>
    </citation>
    <scope>NUCLEOTIDE SEQUENCE</scope>
    <source>
        <strain evidence="2">NIES-2562</strain>
    </source>
</reference>
<evidence type="ECO:0000313" key="2">
    <source>
        <dbReference type="EMBL" id="CAE0265277.1"/>
    </source>
</evidence>
<dbReference type="AlphaFoldDB" id="A0A7S3GG56"/>
<name>A0A7S3GG56_9EUKA</name>
<feature type="region of interest" description="Disordered" evidence="1">
    <location>
        <begin position="117"/>
        <end position="182"/>
    </location>
</feature>
<evidence type="ECO:0000256" key="1">
    <source>
        <dbReference type="SAM" id="MobiDB-lite"/>
    </source>
</evidence>
<gene>
    <name evidence="2" type="ORF">PBIL07802_LOCUS27613</name>
</gene>
<accession>A0A7S3GG56</accession>
<proteinExistence type="predicted"/>
<dbReference type="EMBL" id="HBIB01042119">
    <property type="protein sequence ID" value="CAE0265277.1"/>
    <property type="molecule type" value="Transcribed_RNA"/>
</dbReference>
<organism evidence="2">
    <name type="scientific">Palpitomonas bilix</name>
    <dbReference type="NCBI Taxonomy" id="652834"/>
    <lineage>
        <taxon>Eukaryota</taxon>
        <taxon>Eukaryota incertae sedis</taxon>
    </lineage>
</organism>
<protein>
    <submittedName>
        <fullName evidence="2">Uncharacterized protein</fullName>
    </submittedName>
</protein>
<sequence>MLFAISSLIRFCVAEVIIPHTKSCYCCKEKVVRDSSMSCCLALASDQVVGTNSYNLQKQTRYRQEIGAMESLFVQAGEASRQGTLKNIQQKRSSVFSTYSRSFSSLFRKSSGQVLVDGENNKEKKKARLSFRSPRSSRSSESCDQRVRSRFSSTAEQKLVPAERSKGAGSKKSQGNQRKFLKKKIIKRSAELPLDLEVELGWDKAGDLKTAIASGKGHSEAI</sequence>
<feature type="compositionally biased region" description="Low complexity" evidence="1">
    <location>
        <begin position="130"/>
        <end position="140"/>
    </location>
</feature>